<evidence type="ECO:0000313" key="5">
    <source>
        <dbReference type="EMBL" id="OSJ36231.1"/>
    </source>
</evidence>
<dbReference type="PANTHER" id="PTHR37424:SF1">
    <property type="entry name" value="BACTERIOFERRITIN-ASSOCIATED FERREDOXIN"/>
    <property type="match status" value="1"/>
</dbReference>
<comment type="caution">
    <text evidence="5">The sequence shown here is derived from an EMBL/GenBank/DDBJ whole genome shotgun (WGS) entry which is preliminary data.</text>
</comment>
<dbReference type="GO" id="GO:0046872">
    <property type="term" value="F:metal ion binding"/>
    <property type="evidence" value="ECO:0007669"/>
    <property type="project" value="UniProtKB-KW"/>
</dbReference>
<evidence type="ECO:0008006" key="7">
    <source>
        <dbReference type="Google" id="ProtNLM"/>
    </source>
</evidence>
<accession>A0A1Y2JVT9</accession>
<dbReference type="GO" id="GO:0051537">
    <property type="term" value="F:2 iron, 2 sulfur cluster binding"/>
    <property type="evidence" value="ECO:0007669"/>
    <property type="project" value="UniProtKB-KW"/>
</dbReference>
<evidence type="ECO:0000256" key="4">
    <source>
        <dbReference type="ARBA" id="ARBA00023014"/>
    </source>
</evidence>
<dbReference type="Gene3D" id="1.10.10.1100">
    <property type="entry name" value="BFD-like [2Fe-2S]-binding domain"/>
    <property type="match status" value="1"/>
</dbReference>
<evidence type="ECO:0000256" key="3">
    <source>
        <dbReference type="ARBA" id="ARBA00023004"/>
    </source>
</evidence>
<keyword evidence="4" id="KW-0411">Iron-sulfur</keyword>
<organism evidence="5 6">
    <name type="scientific">Bradyrhizobium japonicum</name>
    <dbReference type="NCBI Taxonomy" id="375"/>
    <lineage>
        <taxon>Bacteria</taxon>
        <taxon>Pseudomonadati</taxon>
        <taxon>Pseudomonadota</taxon>
        <taxon>Alphaproteobacteria</taxon>
        <taxon>Hyphomicrobiales</taxon>
        <taxon>Nitrobacteraceae</taxon>
        <taxon>Bradyrhizobium</taxon>
    </lineage>
</organism>
<keyword evidence="3" id="KW-0408">Iron</keyword>
<keyword evidence="1" id="KW-0001">2Fe-2S</keyword>
<evidence type="ECO:0000256" key="1">
    <source>
        <dbReference type="ARBA" id="ARBA00022714"/>
    </source>
</evidence>
<dbReference type="InterPro" id="IPR052371">
    <property type="entry name" value="BFD-associated_ferredoxin"/>
</dbReference>
<dbReference type="InterPro" id="IPR041854">
    <property type="entry name" value="BFD-like_2Fe2S-bd_dom_sf"/>
</dbReference>
<name>A0A1Y2JVT9_BRAJP</name>
<dbReference type="Proteomes" id="UP000193335">
    <property type="component" value="Unassembled WGS sequence"/>
</dbReference>
<sequence>MIVCSCNVFSDHQVRSVVIKEARRPRMSEVYACLGCCAQCGCCARAIKRIMDERPGSVHASASMH</sequence>
<dbReference type="AlphaFoldDB" id="A0A1Y2JVT9"/>
<reference evidence="5 6" key="1">
    <citation type="submission" date="2017-03" db="EMBL/GenBank/DDBJ databases">
        <title>Whole genome sequences of fourteen strains of Bradyrhizobium canariense and one strain of Bradyrhizobium japonicum isolated from Lupinus (Papilionoideae: Genisteae) species in Algeria.</title>
        <authorList>
            <person name="Crovadore J."/>
            <person name="Chekireb D."/>
            <person name="Brachmann A."/>
            <person name="Chablais R."/>
            <person name="Cochard B."/>
            <person name="Lefort F."/>
        </authorList>
    </citation>
    <scope>NUCLEOTIDE SEQUENCE [LARGE SCALE GENOMIC DNA]</scope>
    <source>
        <strain evidence="5 6">UBMA197</strain>
    </source>
</reference>
<proteinExistence type="predicted"/>
<protein>
    <recommendedName>
        <fullName evidence="7">Bacterioferritin</fullName>
    </recommendedName>
</protein>
<evidence type="ECO:0000256" key="2">
    <source>
        <dbReference type="ARBA" id="ARBA00022723"/>
    </source>
</evidence>
<dbReference type="EMBL" id="NAFL01000200">
    <property type="protein sequence ID" value="OSJ36231.1"/>
    <property type="molecule type" value="Genomic_DNA"/>
</dbReference>
<gene>
    <name evidence="5" type="ORF">BSZ19_05125</name>
</gene>
<keyword evidence="2" id="KW-0479">Metal-binding</keyword>
<evidence type="ECO:0000313" key="6">
    <source>
        <dbReference type="Proteomes" id="UP000193335"/>
    </source>
</evidence>
<dbReference type="PANTHER" id="PTHR37424">
    <property type="entry name" value="BACTERIOFERRITIN-ASSOCIATED FERREDOXIN"/>
    <property type="match status" value="1"/>
</dbReference>